<dbReference type="PANTHER" id="PTHR13604">
    <property type="entry name" value="DC12-RELATED"/>
    <property type="match status" value="1"/>
</dbReference>
<feature type="compositionally biased region" description="Basic and acidic residues" evidence="13">
    <location>
        <begin position="486"/>
        <end position="501"/>
    </location>
</feature>
<dbReference type="GO" id="GO:0106300">
    <property type="term" value="P:protein-DNA covalent cross-linking repair"/>
    <property type="evidence" value="ECO:0007669"/>
    <property type="project" value="InterPro"/>
</dbReference>
<keyword evidence="15" id="KW-1185">Reference proteome</keyword>
<evidence type="ECO:0000256" key="10">
    <source>
        <dbReference type="ARBA" id="ARBA00030898"/>
    </source>
</evidence>
<organism evidence="14 15">
    <name type="scientific">Dissostichus mawsoni</name>
    <name type="common">Antarctic cod</name>
    <dbReference type="NCBI Taxonomy" id="36200"/>
    <lineage>
        <taxon>Eukaryota</taxon>
        <taxon>Metazoa</taxon>
        <taxon>Chordata</taxon>
        <taxon>Craniata</taxon>
        <taxon>Vertebrata</taxon>
        <taxon>Euteleostomi</taxon>
        <taxon>Actinopterygii</taxon>
        <taxon>Neopterygii</taxon>
        <taxon>Teleostei</taxon>
        <taxon>Neoteleostei</taxon>
        <taxon>Acanthomorphata</taxon>
        <taxon>Eupercaria</taxon>
        <taxon>Perciformes</taxon>
        <taxon>Notothenioidei</taxon>
        <taxon>Nototheniidae</taxon>
        <taxon>Dissostichus</taxon>
    </lineage>
</organism>
<dbReference type="GO" id="GO:0006508">
    <property type="term" value="P:proteolysis"/>
    <property type="evidence" value="ECO:0007669"/>
    <property type="project" value="UniProtKB-KW"/>
</dbReference>
<keyword evidence="5 12" id="KW-0378">Hydrolase</keyword>
<evidence type="ECO:0000256" key="12">
    <source>
        <dbReference type="RuleBase" id="RU364100"/>
    </source>
</evidence>
<evidence type="ECO:0000256" key="6">
    <source>
        <dbReference type="ARBA" id="ARBA00023124"/>
    </source>
</evidence>
<evidence type="ECO:0000256" key="5">
    <source>
        <dbReference type="ARBA" id="ARBA00022801"/>
    </source>
</evidence>
<evidence type="ECO:0000313" key="15">
    <source>
        <dbReference type="Proteomes" id="UP000518266"/>
    </source>
</evidence>
<dbReference type="SUPFAM" id="SSF143081">
    <property type="entry name" value="BB1717-like"/>
    <property type="match status" value="1"/>
</dbReference>
<comment type="similarity">
    <text evidence="1 12">Belongs to the SOS response-associated peptidase family.</text>
</comment>
<feature type="region of interest" description="Disordered" evidence="13">
    <location>
        <begin position="742"/>
        <end position="769"/>
    </location>
</feature>
<keyword evidence="6" id="KW-0190">Covalent protein-DNA linkage</keyword>
<evidence type="ECO:0000256" key="3">
    <source>
        <dbReference type="ARBA" id="ARBA00022670"/>
    </source>
</evidence>
<protein>
    <recommendedName>
        <fullName evidence="2 12">Abasic site processing protein HMCES</fullName>
        <shortName evidence="12">ES cell-specific 5hmC-binding protein</shortName>
        <ecNumber evidence="12">3.4.-.-</ecNumber>
    </recommendedName>
    <alternativeName>
        <fullName evidence="9 12">Embryonic stem cell-specific 5-hydroxymethylcytosine-binding protein</fullName>
    </alternativeName>
    <alternativeName>
        <fullName evidence="10 12">Peptidase HMCES</fullName>
    </alternativeName>
    <alternativeName>
        <fullName evidence="11 12">SRAP domain-containing protein 1</fullName>
    </alternativeName>
</protein>
<evidence type="ECO:0000256" key="2">
    <source>
        <dbReference type="ARBA" id="ARBA00015888"/>
    </source>
</evidence>
<evidence type="ECO:0000256" key="13">
    <source>
        <dbReference type="SAM" id="MobiDB-lite"/>
    </source>
</evidence>
<keyword evidence="7" id="KW-0238">DNA-binding</keyword>
<keyword evidence="8" id="KW-0456">Lyase</keyword>
<dbReference type="Gene3D" id="3.90.1680.10">
    <property type="entry name" value="SOS response associated peptidase-like"/>
    <property type="match status" value="1"/>
</dbReference>
<comment type="caution">
    <text evidence="14">The sequence shown here is derived from an EMBL/GenBank/DDBJ whole genome shotgun (WGS) entry which is preliminary data.</text>
</comment>
<evidence type="ECO:0000313" key="14">
    <source>
        <dbReference type="EMBL" id="KAF3855912.1"/>
    </source>
</evidence>
<dbReference type="GO" id="GO:0016829">
    <property type="term" value="F:lyase activity"/>
    <property type="evidence" value="ECO:0007669"/>
    <property type="project" value="UniProtKB-KW"/>
</dbReference>
<dbReference type="PANTHER" id="PTHR13604:SF0">
    <property type="entry name" value="ABASIC SITE PROCESSING PROTEIN HMCES"/>
    <property type="match status" value="1"/>
</dbReference>
<evidence type="ECO:0000256" key="1">
    <source>
        <dbReference type="ARBA" id="ARBA00008136"/>
    </source>
</evidence>
<sequence>MSPTIELSHQAGLQGDLASDHITLRHCGVLGPVHHIFNLELVGHKVDAQQAGVAVGRVEGLEAVAQVLLHGQAGQTAAQVKAADDGVGHHESHDVRAGSIGAFNSDGNVTQRQSINLQGASTGMASSSYSNETPLNGQHHAGGFVVAADVVHQVLTGGGVQQVQTNLLQVPLQLLQLAQHHASLLLDVFGEGLHVVRCVLAGGVGAQVGSHRLHLLLQGRCMSGVLGGDPQTVVQGSSFSLLRRFNPGRFSGGSVQGDLILLPSTSRLTPTYCGTSTAAWRPKVISMSPVFAVRSALRSRTTRIVSSCTAEQRRAVTGVDVDHSLLHPGDHHRLPLSSPPLAAQEGPELIVRPHVVCWDTVVALLGGYQVLLDGVIAQVDRAEKMDPSVVARSFCLNAFLPLHNLTVIFIAVSRIFRAALLAVTMVNGGLWAVQTLLHPASGPQRCPDDRVHAQLFSRSKMCGRTACTLAPDEVSRACSYRSRGGQRREPRWREGDADKYRPSYNKSPQSMSPVLLSHRHFDKTAPVDECVLASMRWGLVPAWFKENDPSKMQYSTNNCRSENIEKKTYKDPLIKGQRCVILADGFYEWRRQEKDKQPFFIYFPQTKGTSEDKNEDEDDPTTSTRNKENSETACPPELASPNSTQGGEPGEWTGWKLLTIAGLFDCWTPPGGGEPLYTYSVITVNASKSLESIHDRMPAVLDGEEEVRRWLDFGDVKSLDALKLLQSKNSLTFHPVSSLVNNSRNNSPECLQPVDLNSKKEPNPQPAVR</sequence>
<evidence type="ECO:0000256" key="11">
    <source>
        <dbReference type="ARBA" id="ARBA00031130"/>
    </source>
</evidence>
<accession>A0A7J5Z262</accession>
<feature type="region of interest" description="Disordered" evidence="13">
    <location>
        <begin position="485"/>
        <end position="511"/>
    </location>
</feature>
<dbReference type="AlphaFoldDB" id="A0A7J5Z262"/>
<dbReference type="Proteomes" id="UP000518266">
    <property type="component" value="Unassembled WGS sequence"/>
</dbReference>
<dbReference type="Pfam" id="PF02586">
    <property type="entry name" value="SRAP"/>
    <property type="match status" value="1"/>
</dbReference>
<comment type="function">
    <text evidence="12">Sensor of abasic sites in single-stranded DNA (ssDNA) required to preserve genome integrity by promoting error-free repair of abasic sites. Acts as an enzyme that recognizes and binds abasic sites in ssDNA at replication forks and chemically modifies the lesion by forming a covalent cross-link with DNA: forms a stable thiazolidine linkage between a ring-opened abasic site and the alpha-amino and sulfhydryl substituents of its N-terminal catalytic cysteine residue. The HMCES DNA-protein cross-link is then either reversed or degraded. HMCES is able to catalyze the reversal of its thiazolidine cross-link and cycle between a cross-link and a non-cross-linked state depending on DNA context: mediates self-reversal of the thiazolidine cross-link in double stranded DNA, allowing APEX1 to initiate downstream repair of abasic sites. The HMCES DNA-protein cross-link can also be degraded by the SPRTN metalloprotease following unfolding by the BRIP1/FANCJ helicase. Acts as a protease: mediates autocatalytic processing of its N-terminal methionine in order to expose the catalytic cysteine.</text>
</comment>
<evidence type="ECO:0000256" key="9">
    <source>
        <dbReference type="ARBA" id="ARBA00030390"/>
    </source>
</evidence>
<dbReference type="EMBL" id="JAAKFY010000006">
    <property type="protein sequence ID" value="KAF3855912.1"/>
    <property type="molecule type" value="Genomic_DNA"/>
</dbReference>
<dbReference type="GO" id="GO:0003697">
    <property type="term" value="F:single-stranded DNA binding"/>
    <property type="evidence" value="ECO:0007669"/>
    <property type="project" value="InterPro"/>
</dbReference>
<evidence type="ECO:0000256" key="4">
    <source>
        <dbReference type="ARBA" id="ARBA00022763"/>
    </source>
</evidence>
<gene>
    <name evidence="14" type="ORF">F7725_016635</name>
</gene>
<dbReference type="EC" id="3.4.-.-" evidence="12"/>
<feature type="region of interest" description="Disordered" evidence="13">
    <location>
        <begin position="605"/>
        <end position="651"/>
    </location>
</feature>
<evidence type="ECO:0000256" key="8">
    <source>
        <dbReference type="ARBA" id="ARBA00023239"/>
    </source>
</evidence>
<dbReference type="GO" id="GO:0008233">
    <property type="term" value="F:peptidase activity"/>
    <property type="evidence" value="ECO:0007669"/>
    <property type="project" value="UniProtKB-KW"/>
</dbReference>
<dbReference type="OrthoDB" id="2111841at2759"/>
<keyword evidence="3 12" id="KW-0645">Protease</keyword>
<name>A0A7J5Z262_DISMA</name>
<reference evidence="14 15" key="1">
    <citation type="submission" date="2020-03" db="EMBL/GenBank/DDBJ databases">
        <title>Dissostichus mawsoni Genome sequencing and assembly.</title>
        <authorList>
            <person name="Park H."/>
        </authorList>
    </citation>
    <scope>NUCLEOTIDE SEQUENCE [LARGE SCALE GENOMIC DNA]</scope>
    <source>
        <strain evidence="14">DM0001</strain>
        <tissue evidence="14">Muscle</tissue>
    </source>
</reference>
<dbReference type="InterPro" id="IPR036590">
    <property type="entry name" value="SRAP-like"/>
</dbReference>
<keyword evidence="4" id="KW-0227">DNA damage</keyword>
<evidence type="ECO:0000256" key="7">
    <source>
        <dbReference type="ARBA" id="ARBA00023125"/>
    </source>
</evidence>
<proteinExistence type="inferred from homology"/>
<dbReference type="InterPro" id="IPR003738">
    <property type="entry name" value="SRAP"/>
</dbReference>